<proteinExistence type="predicted"/>
<dbReference type="InterPro" id="IPR054402">
    <property type="entry name" value="Tt1218-like_dom"/>
</dbReference>
<organism evidence="3">
    <name type="scientific">hydrothermal vent metagenome</name>
    <dbReference type="NCBI Taxonomy" id="652676"/>
    <lineage>
        <taxon>unclassified sequences</taxon>
        <taxon>metagenomes</taxon>
        <taxon>ecological metagenomes</taxon>
    </lineage>
</organism>
<dbReference type="NCBIfam" id="TIGR02523">
    <property type="entry name" value="type_IV_pilV"/>
    <property type="match status" value="1"/>
</dbReference>
<gene>
    <name evidence="3" type="ORF">MNBD_GAMMA14-839</name>
</gene>
<keyword evidence="1" id="KW-0812">Transmembrane</keyword>
<dbReference type="NCBIfam" id="TIGR02532">
    <property type="entry name" value="IV_pilin_GFxxxE"/>
    <property type="match status" value="1"/>
</dbReference>
<dbReference type="AlphaFoldDB" id="A0A3B0Y9Q0"/>
<dbReference type="Pfam" id="PF07963">
    <property type="entry name" value="N_methyl"/>
    <property type="match status" value="1"/>
</dbReference>
<dbReference type="Pfam" id="PF22150">
    <property type="entry name" value="Tt1218-like"/>
    <property type="match status" value="1"/>
</dbReference>
<dbReference type="EMBL" id="UOFM01000171">
    <property type="protein sequence ID" value="VAW76321.1"/>
    <property type="molecule type" value="Genomic_DNA"/>
</dbReference>
<keyword evidence="1" id="KW-0472">Membrane</keyword>
<protein>
    <recommendedName>
        <fullName evidence="2">Type IV pilin Tt1218-like domain-containing protein</fullName>
    </recommendedName>
</protein>
<dbReference type="InterPro" id="IPR012902">
    <property type="entry name" value="N_methyl_site"/>
</dbReference>
<dbReference type="InterPro" id="IPR013362">
    <property type="entry name" value="Pilus_4_PilV"/>
</dbReference>
<keyword evidence="1" id="KW-1133">Transmembrane helix</keyword>
<evidence type="ECO:0000313" key="3">
    <source>
        <dbReference type="EMBL" id="VAW76321.1"/>
    </source>
</evidence>
<evidence type="ECO:0000259" key="2">
    <source>
        <dbReference type="Pfam" id="PF22150"/>
    </source>
</evidence>
<name>A0A3B0Y9Q0_9ZZZZ</name>
<feature type="domain" description="Type IV pilin Tt1218-like" evidence="2">
    <location>
        <begin position="41"/>
        <end position="111"/>
    </location>
</feature>
<reference evidence="3" key="1">
    <citation type="submission" date="2018-06" db="EMBL/GenBank/DDBJ databases">
        <authorList>
            <person name="Zhirakovskaya E."/>
        </authorList>
    </citation>
    <scope>NUCLEOTIDE SEQUENCE</scope>
</reference>
<feature type="transmembrane region" description="Helical" evidence="1">
    <location>
        <begin position="24"/>
        <end position="46"/>
    </location>
</feature>
<sequence>MAKLTEQTGILRAASSRGFTMVEVLVAVIVLSVGLLGLAGLQAASLRNNQQSYMRSQSILLVNDIAERMRANLPGVQSASYDQGAGAPAVAKVNCTTITGCSSADLASNDLFEWTRDVGSSLPSGQALVCLDSTPNDGTGIADAHCDGVGPLFAIKLWWDDTRSGNIALFATSFQP</sequence>
<accession>A0A3B0Y9Q0</accession>
<evidence type="ECO:0000256" key="1">
    <source>
        <dbReference type="SAM" id="Phobius"/>
    </source>
</evidence>